<evidence type="ECO:0000313" key="2">
    <source>
        <dbReference type="EMBL" id="MXU85325.1"/>
    </source>
</evidence>
<proteinExistence type="predicted"/>
<reference evidence="2" key="1">
    <citation type="submission" date="2019-12" db="EMBL/GenBank/DDBJ databases">
        <title>An insight into the sialome of adult female Ixodes ricinus ticks feeding for 6 days.</title>
        <authorList>
            <person name="Perner J."/>
            <person name="Ribeiro J.M.C."/>
        </authorList>
    </citation>
    <scope>NUCLEOTIDE SEQUENCE</scope>
    <source>
        <strain evidence="2">Semi-engorged</strain>
        <tissue evidence="2">Salivary glands</tissue>
    </source>
</reference>
<name>A0A6B0U9P0_IXORI</name>
<feature type="signal peptide" evidence="1">
    <location>
        <begin position="1"/>
        <end position="31"/>
    </location>
</feature>
<organism evidence="2">
    <name type="scientific">Ixodes ricinus</name>
    <name type="common">Common tick</name>
    <name type="synonym">Acarus ricinus</name>
    <dbReference type="NCBI Taxonomy" id="34613"/>
    <lineage>
        <taxon>Eukaryota</taxon>
        <taxon>Metazoa</taxon>
        <taxon>Ecdysozoa</taxon>
        <taxon>Arthropoda</taxon>
        <taxon>Chelicerata</taxon>
        <taxon>Arachnida</taxon>
        <taxon>Acari</taxon>
        <taxon>Parasitiformes</taxon>
        <taxon>Ixodida</taxon>
        <taxon>Ixodoidea</taxon>
        <taxon>Ixodidae</taxon>
        <taxon>Ixodinae</taxon>
        <taxon>Ixodes</taxon>
    </lineage>
</organism>
<evidence type="ECO:0000256" key="1">
    <source>
        <dbReference type="SAM" id="SignalP"/>
    </source>
</evidence>
<accession>A0A6B0U9P0</accession>
<dbReference type="EMBL" id="GIFC01003242">
    <property type="protein sequence ID" value="MXU85325.1"/>
    <property type="molecule type" value="Transcribed_RNA"/>
</dbReference>
<protein>
    <submittedName>
        <fullName evidence="2">Putative secreted protein</fullName>
    </submittedName>
</protein>
<keyword evidence="1" id="KW-0732">Signal</keyword>
<sequence>MRPSFPHTWGGSARHEPFVLIVLLLFQPVRPKEADGLSSSRDHLNEDQATIAAVKQGAIMGALAKNSGNIASKTFPLEDELGVQQ</sequence>
<dbReference type="AlphaFoldDB" id="A0A6B0U9P0"/>
<feature type="chain" id="PRO_5025610463" evidence="1">
    <location>
        <begin position="32"/>
        <end position="85"/>
    </location>
</feature>